<dbReference type="InterPro" id="IPR036388">
    <property type="entry name" value="WH-like_DNA-bd_sf"/>
</dbReference>
<dbReference type="EMBL" id="CP045482">
    <property type="protein sequence ID" value="QGR20588.1"/>
    <property type="molecule type" value="Genomic_DNA"/>
</dbReference>
<evidence type="ECO:0000259" key="1">
    <source>
        <dbReference type="PROSITE" id="PS50995"/>
    </source>
</evidence>
<proteinExistence type="predicted"/>
<reference evidence="3 4" key="2">
    <citation type="submission" date="2019-10" db="EMBL/GenBank/DDBJ databases">
        <title>Genome Sequences from Six Type Strain Members of the Archaeal Family Sulfolobaceae: Acidianus ambivalens, Acidianus infernus, Metallosphaera prunae, Stygiolobus azoricus, Sulfolobus metallicus, and Sulfurisphaera ohwakuensis.</title>
        <authorList>
            <person name="Counts J.A."/>
            <person name="Kelly R.M."/>
        </authorList>
    </citation>
    <scope>NUCLEOTIDE SEQUENCE [LARGE SCALE GENOMIC DNA]</scope>
    <source>
        <strain evidence="3 4">LEI 10</strain>
    </source>
</reference>
<gene>
    <name evidence="3" type="ORF">D1866_00055</name>
    <name evidence="2" type="ORF">GFB69_04520</name>
</gene>
<dbReference type="GO" id="GO:0003700">
    <property type="term" value="F:DNA-binding transcription factor activity"/>
    <property type="evidence" value="ECO:0007669"/>
    <property type="project" value="InterPro"/>
</dbReference>
<dbReference type="PROSITE" id="PS50995">
    <property type="entry name" value="HTH_MARR_2"/>
    <property type="match status" value="1"/>
</dbReference>
<evidence type="ECO:0000313" key="3">
    <source>
        <dbReference type="EMBL" id="QGR20588.1"/>
    </source>
</evidence>
<protein>
    <submittedName>
        <fullName evidence="3">MarR family transcriptional regulator</fullName>
    </submittedName>
</protein>
<feature type="domain" description="HTH marR-type" evidence="1">
    <location>
        <begin position="1"/>
        <end position="131"/>
    </location>
</feature>
<dbReference type="Proteomes" id="UP000474054">
    <property type="component" value="Unassembled WGS sequence"/>
</dbReference>
<evidence type="ECO:0000313" key="2">
    <source>
        <dbReference type="EMBL" id="MQL55028.1"/>
    </source>
</evidence>
<dbReference type="PANTHER" id="PTHR33164:SF43">
    <property type="entry name" value="HTH-TYPE TRANSCRIPTIONAL REPRESSOR YETL"/>
    <property type="match status" value="1"/>
</dbReference>
<keyword evidence="4" id="KW-1185">Reference proteome</keyword>
<dbReference type="PRINTS" id="PR00598">
    <property type="entry name" value="HTHMARR"/>
</dbReference>
<dbReference type="AlphaFoldDB" id="A0A650CS05"/>
<sequence>MEDWEIILKGNRKLRELLQKEAEKRGLSYTEVSTLYFLKGGEKNVSSLAEFVGVNKSTMVEILDKLENEGMITRNRDEKDRRVVLVKITQKGLEELENVRQGYKNLIKDILSRSEGNIIKFFQIVIEEVSVKEKASNVQK</sequence>
<dbReference type="InterPro" id="IPR039422">
    <property type="entry name" value="MarR/SlyA-like"/>
</dbReference>
<name>A0A650CS05_ACIAM</name>
<reference evidence="2 5" key="1">
    <citation type="submission" date="2019-10" db="EMBL/GenBank/DDBJ databases">
        <title>Comparative genomics of sulfur disproportionating microorganisms.</title>
        <authorList>
            <person name="Ward L.M."/>
            <person name="Bertran E."/>
            <person name="Johnston D."/>
        </authorList>
    </citation>
    <scope>NUCLEOTIDE SEQUENCE [LARGE SCALE GENOMIC DNA]</scope>
    <source>
        <strain evidence="2 5">DSM 3772</strain>
    </source>
</reference>
<dbReference type="Proteomes" id="UP000426328">
    <property type="component" value="Chromosome"/>
</dbReference>
<organism evidence="3 4">
    <name type="scientific">Acidianus ambivalens</name>
    <name type="common">Desulfurolobus ambivalens</name>
    <dbReference type="NCBI Taxonomy" id="2283"/>
    <lineage>
        <taxon>Archaea</taxon>
        <taxon>Thermoproteota</taxon>
        <taxon>Thermoprotei</taxon>
        <taxon>Sulfolobales</taxon>
        <taxon>Sulfolobaceae</taxon>
        <taxon>Acidianus</taxon>
    </lineage>
</organism>
<dbReference type="SMART" id="SM00347">
    <property type="entry name" value="HTH_MARR"/>
    <property type="match status" value="1"/>
</dbReference>
<dbReference type="PANTHER" id="PTHR33164">
    <property type="entry name" value="TRANSCRIPTIONAL REGULATOR, MARR FAMILY"/>
    <property type="match status" value="1"/>
</dbReference>
<evidence type="ECO:0000313" key="4">
    <source>
        <dbReference type="Proteomes" id="UP000426328"/>
    </source>
</evidence>
<dbReference type="InterPro" id="IPR036390">
    <property type="entry name" value="WH_DNA-bd_sf"/>
</dbReference>
<dbReference type="InterPro" id="IPR000835">
    <property type="entry name" value="HTH_MarR-typ"/>
</dbReference>
<dbReference type="Gene3D" id="1.10.10.10">
    <property type="entry name" value="Winged helix-like DNA-binding domain superfamily/Winged helix DNA-binding domain"/>
    <property type="match status" value="1"/>
</dbReference>
<dbReference type="EMBL" id="WHYS01000001">
    <property type="protein sequence ID" value="MQL55028.1"/>
    <property type="molecule type" value="Genomic_DNA"/>
</dbReference>
<evidence type="ECO:0000313" key="5">
    <source>
        <dbReference type="Proteomes" id="UP000474054"/>
    </source>
</evidence>
<dbReference type="SUPFAM" id="SSF46785">
    <property type="entry name" value="Winged helix' DNA-binding domain"/>
    <property type="match status" value="1"/>
</dbReference>
<dbReference type="GO" id="GO:0006950">
    <property type="term" value="P:response to stress"/>
    <property type="evidence" value="ECO:0007669"/>
    <property type="project" value="TreeGrafter"/>
</dbReference>
<dbReference type="Pfam" id="PF01047">
    <property type="entry name" value="MarR"/>
    <property type="match status" value="1"/>
</dbReference>
<dbReference type="KEGG" id="aamb:D1866_00055"/>
<accession>A0A650CS05</accession>
<dbReference type="InterPro" id="IPR011991">
    <property type="entry name" value="ArsR-like_HTH"/>
</dbReference>
<dbReference type="CDD" id="cd00090">
    <property type="entry name" value="HTH_ARSR"/>
    <property type="match status" value="1"/>
</dbReference>